<keyword evidence="3 8" id="KW-0863">Zinc-finger</keyword>
<dbReference type="RefSeq" id="XP_013285819.1">
    <property type="nucleotide sequence ID" value="XM_013430365.1"/>
</dbReference>
<keyword evidence="12" id="KW-1185">Reference proteome</keyword>
<keyword evidence="5" id="KW-0805">Transcription regulation</keyword>
<dbReference type="AlphaFoldDB" id="A0A0D2DW71"/>
<dbReference type="Pfam" id="PF00096">
    <property type="entry name" value="zf-C2H2"/>
    <property type="match status" value="1"/>
</dbReference>
<keyword evidence="2" id="KW-0479">Metal-binding</keyword>
<evidence type="ECO:0000313" key="12">
    <source>
        <dbReference type="Proteomes" id="UP000053029"/>
    </source>
</evidence>
<evidence type="ECO:0000256" key="1">
    <source>
        <dbReference type="ARBA" id="ARBA00004123"/>
    </source>
</evidence>
<keyword evidence="7" id="KW-0539">Nucleus</keyword>
<dbReference type="InterPro" id="IPR051061">
    <property type="entry name" value="Zinc_finger_trans_reg"/>
</dbReference>
<feature type="region of interest" description="Disordered" evidence="9">
    <location>
        <begin position="266"/>
        <end position="301"/>
    </location>
</feature>
<dbReference type="Proteomes" id="UP000053029">
    <property type="component" value="Unassembled WGS sequence"/>
</dbReference>
<evidence type="ECO:0000256" key="4">
    <source>
        <dbReference type="ARBA" id="ARBA00022833"/>
    </source>
</evidence>
<dbReference type="GO" id="GO:0005634">
    <property type="term" value="C:nucleus"/>
    <property type="evidence" value="ECO:0007669"/>
    <property type="project" value="UniProtKB-SubCell"/>
</dbReference>
<dbReference type="GO" id="GO:0006357">
    <property type="term" value="P:regulation of transcription by RNA polymerase II"/>
    <property type="evidence" value="ECO:0007669"/>
    <property type="project" value="TreeGrafter"/>
</dbReference>
<dbReference type="EMBL" id="KN846971">
    <property type="protein sequence ID" value="KIW82011.1"/>
    <property type="molecule type" value="Genomic_DNA"/>
</dbReference>
<dbReference type="OrthoDB" id="8117402at2759"/>
<dbReference type="InterPro" id="IPR013087">
    <property type="entry name" value="Znf_C2H2_type"/>
</dbReference>
<proteinExistence type="predicted"/>
<evidence type="ECO:0000256" key="7">
    <source>
        <dbReference type="ARBA" id="ARBA00023242"/>
    </source>
</evidence>
<dbReference type="PROSITE" id="PS00028">
    <property type="entry name" value="ZINC_FINGER_C2H2_1"/>
    <property type="match status" value="1"/>
</dbReference>
<evidence type="ECO:0000256" key="5">
    <source>
        <dbReference type="ARBA" id="ARBA00023015"/>
    </source>
</evidence>
<sequence length="440" mass="48476">MKIKCTFEDCFKHFDSRQAMLRHKEKDPRHSYCKLCDVDCANDMFLFIHQLGSPAHICCPVCACEFKSTIARDAHIETYHRSSQSMECAGCGQKCRSASELMQHIEKDECEVIRLQDFQMQRAERQIQKDAWEAETDPFAINPPTWNQTSSGTNNSRPDLLADMASYEAGRSLSNALGGPISTASHEHFPSLSEAANSKAVNASAAPQQFNHGVKVTRDLGDLDNCAAEAISKLHISQPTWSTQQDVGTSKEDTQSGLVRGWLNSVATTAEPPTDDSSEVGSWYDRKASSSGTLDKVPPAYKVRPNSGAPLQHIVRMPAHSIVSTSNGLEIEKYWDSIGQAYSCPSTKCKRQFKTPADFKAHLLSSAHIGGQVTCPSCLKRFTTTAAWVAHTSSASKRCDIRNSTNFNQVMRELTGGLLGTQGYNDNGSVKFVAPKIEDW</sequence>
<dbReference type="PANTHER" id="PTHR46179">
    <property type="entry name" value="ZINC FINGER PROTEIN"/>
    <property type="match status" value="1"/>
</dbReference>
<protein>
    <recommendedName>
        <fullName evidence="10">C2H2-type domain-containing protein</fullName>
    </recommendedName>
</protein>
<evidence type="ECO:0000256" key="9">
    <source>
        <dbReference type="SAM" id="MobiDB-lite"/>
    </source>
</evidence>
<dbReference type="Gene3D" id="3.30.160.60">
    <property type="entry name" value="Classic Zinc Finger"/>
    <property type="match status" value="1"/>
</dbReference>
<evidence type="ECO:0000256" key="8">
    <source>
        <dbReference type="PROSITE-ProRule" id="PRU00042"/>
    </source>
</evidence>
<evidence type="ECO:0000256" key="6">
    <source>
        <dbReference type="ARBA" id="ARBA00023163"/>
    </source>
</evidence>
<dbReference type="SMART" id="SM00355">
    <property type="entry name" value="ZnF_C2H2"/>
    <property type="match status" value="5"/>
</dbReference>
<evidence type="ECO:0000259" key="10">
    <source>
        <dbReference type="PROSITE" id="PS50157"/>
    </source>
</evidence>
<evidence type="ECO:0000256" key="3">
    <source>
        <dbReference type="ARBA" id="ARBA00022771"/>
    </source>
</evidence>
<dbReference type="PROSITE" id="PS50157">
    <property type="entry name" value="ZINC_FINGER_C2H2_2"/>
    <property type="match status" value="1"/>
</dbReference>
<reference evidence="11 12" key="1">
    <citation type="submission" date="2015-01" db="EMBL/GenBank/DDBJ databases">
        <title>The Genome Sequence of Fonsecaea pedrosoi CBS 271.37.</title>
        <authorList>
            <consortium name="The Broad Institute Genomics Platform"/>
            <person name="Cuomo C."/>
            <person name="de Hoog S."/>
            <person name="Gorbushina A."/>
            <person name="Stielow B."/>
            <person name="Teixiera M."/>
            <person name="Abouelleil A."/>
            <person name="Chapman S.B."/>
            <person name="Priest M."/>
            <person name="Young S.K."/>
            <person name="Wortman J."/>
            <person name="Nusbaum C."/>
            <person name="Birren B."/>
        </authorList>
    </citation>
    <scope>NUCLEOTIDE SEQUENCE [LARGE SCALE GENOMIC DNA]</scope>
    <source>
        <strain evidence="11 12">CBS 271.37</strain>
    </source>
</reference>
<dbReference type="GeneID" id="25304528"/>
<dbReference type="PANTHER" id="PTHR46179:SF13">
    <property type="entry name" value="C2H2-TYPE DOMAIN-CONTAINING PROTEIN"/>
    <property type="match status" value="1"/>
</dbReference>
<gene>
    <name evidence="11" type="ORF">Z517_05038</name>
</gene>
<dbReference type="Pfam" id="PF24666">
    <property type="entry name" value="zf-C2H2_fungi_2"/>
    <property type="match status" value="1"/>
</dbReference>
<evidence type="ECO:0000256" key="2">
    <source>
        <dbReference type="ARBA" id="ARBA00022723"/>
    </source>
</evidence>
<name>A0A0D2DW71_9EURO</name>
<accession>A0A0D2DW71</accession>
<dbReference type="GO" id="GO:0008270">
    <property type="term" value="F:zinc ion binding"/>
    <property type="evidence" value="ECO:0007669"/>
    <property type="project" value="UniProtKB-KW"/>
</dbReference>
<comment type="subcellular location">
    <subcellularLocation>
        <location evidence="1">Nucleus</location>
    </subcellularLocation>
</comment>
<feature type="domain" description="C2H2-type" evidence="10">
    <location>
        <begin position="342"/>
        <end position="373"/>
    </location>
</feature>
<dbReference type="VEuPathDB" id="FungiDB:Z517_05038"/>
<keyword evidence="6" id="KW-0804">Transcription</keyword>
<evidence type="ECO:0000313" key="11">
    <source>
        <dbReference type="EMBL" id="KIW82011.1"/>
    </source>
</evidence>
<organism evidence="11 12">
    <name type="scientific">Fonsecaea pedrosoi CBS 271.37</name>
    <dbReference type="NCBI Taxonomy" id="1442368"/>
    <lineage>
        <taxon>Eukaryota</taxon>
        <taxon>Fungi</taxon>
        <taxon>Dikarya</taxon>
        <taxon>Ascomycota</taxon>
        <taxon>Pezizomycotina</taxon>
        <taxon>Eurotiomycetes</taxon>
        <taxon>Chaetothyriomycetidae</taxon>
        <taxon>Chaetothyriales</taxon>
        <taxon>Herpotrichiellaceae</taxon>
        <taxon>Fonsecaea</taxon>
    </lineage>
</organism>
<dbReference type="HOGENOM" id="CLU_031491_2_0_1"/>
<keyword evidence="4" id="KW-0862">Zinc</keyword>